<accession>A0ABY5DJT4</accession>
<dbReference type="RefSeq" id="WP_254422217.1">
    <property type="nucleotide sequence ID" value="NZ_BAAAJB010000040.1"/>
</dbReference>
<name>A0ABY5DJT4_9ACTN</name>
<evidence type="ECO:0000313" key="1">
    <source>
        <dbReference type="EMBL" id="USY23563.1"/>
    </source>
</evidence>
<gene>
    <name evidence="1" type="ORF">NE857_34080</name>
</gene>
<dbReference type="Proteomes" id="UP001055940">
    <property type="component" value="Plasmid unnamed1"/>
</dbReference>
<organism evidence="1 2">
    <name type="scientific">Nocardiopsis exhalans</name>
    <dbReference type="NCBI Taxonomy" id="163604"/>
    <lineage>
        <taxon>Bacteria</taxon>
        <taxon>Bacillati</taxon>
        <taxon>Actinomycetota</taxon>
        <taxon>Actinomycetes</taxon>
        <taxon>Streptosporangiales</taxon>
        <taxon>Nocardiopsidaceae</taxon>
        <taxon>Nocardiopsis</taxon>
    </lineage>
</organism>
<proteinExistence type="predicted"/>
<sequence>MNSSAANLHQTLTAALTRHGLAPRSIDLTRTPCIQVKACDGSAVVVSNPYGGQLDIALTEYQGVAAYRYPLRYDPAHPPSDFNADPDHLTQVYETPTPCEGLVHQARADIDRLARILAAEVTRPLPDAEISDLLLHALAKEGLPGAVESRGGCADGIVVDLADGTHVMIADSQDSQITYPVTAKAGLLVKRYANHDPSQERVVYESRSDDNIQEVQAAVHAIREESRLPLTETVTAAPVTGATGLVRQFEELEHERVGAVLLKVLRDKGFDCSLRALGSGGEGVSINLGDGTRLVITDSTGNGLGRTVRGHSGLSVVRVCDRTLRQCDVYNSDDHPLGEQDETFSAVVDILAAVAVINTQADRPARF</sequence>
<protein>
    <submittedName>
        <fullName evidence="1">Uncharacterized protein</fullName>
    </submittedName>
</protein>
<dbReference type="EMBL" id="CP099838">
    <property type="protein sequence ID" value="USY23563.1"/>
    <property type="molecule type" value="Genomic_DNA"/>
</dbReference>
<evidence type="ECO:0000313" key="2">
    <source>
        <dbReference type="Proteomes" id="UP001055940"/>
    </source>
</evidence>
<keyword evidence="1" id="KW-0614">Plasmid</keyword>
<geneLocation type="plasmid" evidence="1 2">
    <name>unnamed1</name>
</geneLocation>
<reference evidence="1" key="1">
    <citation type="submission" date="2022-06" db="EMBL/GenBank/DDBJ databases">
        <authorList>
            <person name="Ping M."/>
        </authorList>
    </citation>
    <scope>NUCLEOTIDE SEQUENCE</scope>
    <source>
        <strain evidence="1">JCM11759T</strain>
        <plasmid evidence="1">unnamed1</plasmid>
    </source>
</reference>
<keyword evidence="2" id="KW-1185">Reference proteome</keyword>